<sequence>MLARTFEKKIFNSRVTSANTQKSEMWLGYFAGPCLVYMVYYAIAGSYLTQFYTDVLGLSGVFLTMMPIFSKIFDAFTNVVMGRIIDKTRTKQGKARPWVLISGVCMAVTGILLYTVPRSSYAVQIFWIILSYNLFFAFAFTIYNMSHSLMVPLSTRNTKQRDGLAMLNSMGMNMLPGLLVTIILPIMIRAFGVGEDSQGTWIMMMSIISILALPGTILEYYFTKERVTEENISEAGDTRKDVSMAKQLKACLSDPYWLIIMGFTLVYNIFNILSTNSMLYYCNWVLADSVNGGTGLQVLVNAIGQAPLGLGIIVLWPLVKKFGKRRIMMFGFGIGAVGSLIVLLNPGNFGIVLGGLFIKSIGALPTYVMTAQLAESLDHIEWKNGFRADGFSASVYAIIITVTAGIGQSIILGGISAFGYISPASTAEVITQPDAIKTFFSWCFVGIPMIGYVIGSLLMLIFDVEDKMPQIIADITARHKAEAEARGEVYISPEEKAEIEQKELEIKAEEKRIEELKEKCAKKGLNFEEEERKYQEKLAAKKAKEEAKAAKRKKK</sequence>
<name>A0A5M9I4S5_9FIRM</name>
<reference evidence="3 4" key="1">
    <citation type="submission" date="2019-07" db="EMBL/GenBank/DDBJ databases">
        <authorList>
            <person name="Wongkuna S."/>
            <person name="Scaria J."/>
        </authorList>
    </citation>
    <scope>NUCLEOTIDE SEQUENCE [LARGE SCALE GENOMIC DNA]</scope>
    <source>
        <strain evidence="3 4">SW178</strain>
    </source>
</reference>
<dbReference type="GO" id="GO:0008643">
    <property type="term" value="P:carbohydrate transport"/>
    <property type="evidence" value="ECO:0007669"/>
    <property type="project" value="InterPro"/>
</dbReference>
<feature type="transmembrane region" description="Helical" evidence="2">
    <location>
        <begin position="121"/>
        <end position="143"/>
    </location>
</feature>
<dbReference type="AlphaFoldDB" id="A0A5M9I4S5"/>
<dbReference type="GO" id="GO:0005886">
    <property type="term" value="C:plasma membrane"/>
    <property type="evidence" value="ECO:0007669"/>
    <property type="project" value="TreeGrafter"/>
</dbReference>
<feature type="transmembrane region" description="Helical" evidence="2">
    <location>
        <begin position="294"/>
        <end position="315"/>
    </location>
</feature>
<feature type="transmembrane region" description="Helical" evidence="2">
    <location>
        <begin position="439"/>
        <end position="462"/>
    </location>
</feature>
<dbReference type="Gene3D" id="1.20.1250.20">
    <property type="entry name" value="MFS general substrate transporter like domains"/>
    <property type="match status" value="1"/>
</dbReference>
<protein>
    <submittedName>
        <fullName evidence="3">MFS transporter</fullName>
    </submittedName>
</protein>
<proteinExistence type="predicted"/>
<keyword evidence="2" id="KW-0472">Membrane</keyword>
<dbReference type="InterPro" id="IPR036259">
    <property type="entry name" value="MFS_trans_sf"/>
</dbReference>
<dbReference type="PANTHER" id="PTHR11328:SF24">
    <property type="entry name" value="MAJOR FACILITATOR SUPERFAMILY (MFS) PROFILE DOMAIN-CONTAINING PROTEIN"/>
    <property type="match status" value="1"/>
</dbReference>
<dbReference type="CDD" id="cd22265">
    <property type="entry name" value="UDM1_RNF168"/>
    <property type="match status" value="1"/>
</dbReference>
<dbReference type="Proteomes" id="UP000322025">
    <property type="component" value="Unassembled WGS sequence"/>
</dbReference>
<keyword evidence="4" id="KW-1185">Reference proteome</keyword>
<dbReference type="InterPro" id="IPR039672">
    <property type="entry name" value="MFS_2"/>
</dbReference>
<organism evidence="3 4">
    <name type="scientific">Mediterraneibacter catenae</name>
    <dbReference type="NCBI Taxonomy" id="2594882"/>
    <lineage>
        <taxon>Bacteria</taxon>
        <taxon>Bacillati</taxon>
        <taxon>Bacillota</taxon>
        <taxon>Clostridia</taxon>
        <taxon>Lachnospirales</taxon>
        <taxon>Lachnospiraceae</taxon>
        <taxon>Mediterraneibacter</taxon>
    </lineage>
</organism>
<dbReference type="OrthoDB" id="9764596at2"/>
<feature type="transmembrane region" description="Helical" evidence="2">
    <location>
        <begin position="200"/>
        <end position="222"/>
    </location>
</feature>
<feature type="transmembrane region" description="Helical" evidence="2">
    <location>
        <begin position="164"/>
        <end position="188"/>
    </location>
</feature>
<evidence type="ECO:0000313" key="4">
    <source>
        <dbReference type="Proteomes" id="UP000322025"/>
    </source>
</evidence>
<dbReference type="EMBL" id="VMSO01000002">
    <property type="protein sequence ID" value="KAA8502665.1"/>
    <property type="molecule type" value="Genomic_DNA"/>
</dbReference>
<feature type="transmembrane region" description="Helical" evidence="2">
    <location>
        <begin position="395"/>
        <end position="419"/>
    </location>
</feature>
<dbReference type="SUPFAM" id="SSF103473">
    <property type="entry name" value="MFS general substrate transporter"/>
    <property type="match status" value="1"/>
</dbReference>
<comment type="caution">
    <text evidence="3">The sequence shown here is derived from an EMBL/GenBank/DDBJ whole genome shotgun (WGS) entry which is preliminary data.</text>
</comment>
<feature type="transmembrane region" description="Helical" evidence="2">
    <location>
        <begin position="55"/>
        <end position="76"/>
    </location>
</feature>
<feature type="transmembrane region" description="Helical" evidence="2">
    <location>
        <begin position="256"/>
        <end position="274"/>
    </location>
</feature>
<evidence type="ECO:0000256" key="2">
    <source>
        <dbReference type="SAM" id="Phobius"/>
    </source>
</evidence>
<feature type="transmembrane region" description="Helical" evidence="2">
    <location>
        <begin position="26"/>
        <end position="43"/>
    </location>
</feature>
<dbReference type="GO" id="GO:0015293">
    <property type="term" value="F:symporter activity"/>
    <property type="evidence" value="ECO:0007669"/>
    <property type="project" value="InterPro"/>
</dbReference>
<keyword evidence="2" id="KW-1133">Transmembrane helix</keyword>
<dbReference type="Pfam" id="PF13347">
    <property type="entry name" value="MFS_2"/>
    <property type="match status" value="1"/>
</dbReference>
<keyword evidence="1" id="KW-0175">Coiled coil</keyword>
<keyword evidence="2" id="KW-0812">Transmembrane</keyword>
<evidence type="ECO:0000313" key="3">
    <source>
        <dbReference type="EMBL" id="KAA8502665.1"/>
    </source>
</evidence>
<feature type="transmembrane region" description="Helical" evidence="2">
    <location>
        <begin position="327"/>
        <end position="345"/>
    </location>
</feature>
<evidence type="ECO:0000256" key="1">
    <source>
        <dbReference type="SAM" id="Coils"/>
    </source>
</evidence>
<feature type="coiled-coil region" evidence="1">
    <location>
        <begin position="492"/>
        <end position="547"/>
    </location>
</feature>
<dbReference type="PANTHER" id="PTHR11328">
    <property type="entry name" value="MAJOR FACILITATOR SUPERFAMILY DOMAIN-CONTAINING PROTEIN"/>
    <property type="match status" value="1"/>
</dbReference>
<feature type="transmembrane region" description="Helical" evidence="2">
    <location>
        <begin position="97"/>
        <end position="115"/>
    </location>
</feature>
<accession>A0A5M9I4S5</accession>
<gene>
    <name evidence="3" type="ORF">FNY66_01785</name>
</gene>